<organism evidence="1 2">
    <name type="scientific">Echinococcus multilocularis</name>
    <name type="common">Fox tapeworm</name>
    <dbReference type="NCBI Taxonomy" id="6211"/>
    <lineage>
        <taxon>Eukaryota</taxon>
        <taxon>Metazoa</taxon>
        <taxon>Spiralia</taxon>
        <taxon>Lophotrochozoa</taxon>
        <taxon>Platyhelminthes</taxon>
        <taxon>Cestoda</taxon>
        <taxon>Eucestoda</taxon>
        <taxon>Cyclophyllidea</taxon>
        <taxon>Taeniidae</taxon>
        <taxon>Echinococcus</taxon>
    </lineage>
</organism>
<name>A0A068Y1S6_ECHMU</name>
<dbReference type="Proteomes" id="UP000017246">
    <property type="component" value="Unassembled WGS sequence"/>
</dbReference>
<dbReference type="EMBL" id="LN902845">
    <property type="protein sequence ID" value="CUT99064.1"/>
    <property type="molecule type" value="Genomic_DNA"/>
</dbReference>
<evidence type="ECO:0000313" key="2">
    <source>
        <dbReference type="Proteomes" id="UP000017246"/>
    </source>
</evidence>
<sequence>MTNVGAEEQQVEKRMLPPQFKALCDLPTVIRSHENFLFTPAPNAAQDATHIHHAALFRAPWDPSQIRDSCTSGTLTPHGSSGN</sequence>
<protein>
    <submittedName>
        <fullName evidence="1">Uncharacterized protein</fullName>
    </submittedName>
</protein>
<proteinExistence type="predicted"/>
<dbReference type="AlphaFoldDB" id="A0A068Y1S6"/>
<accession>A0A068Y1S6</accession>
<reference evidence="1" key="2">
    <citation type="submission" date="2015-11" db="EMBL/GenBank/DDBJ databases">
        <authorList>
            <person name="Zhang Y."/>
            <person name="Guo Z."/>
        </authorList>
    </citation>
    <scope>NUCLEOTIDE SEQUENCE</scope>
</reference>
<keyword evidence="2" id="KW-1185">Reference proteome</keyword>
<reference evidence="1" key="1">
    <citation type="journal article" date="2013" name="Nature">
        <title>The genomes of four tapeworm species reveal adaptations to parasitism.</title>
        <authorList>
            <person name="Tsai I.J."/>
            <person name="Zarowiecki M."/>
            <person name="Holroyd N."/>
            <person name="Garciarrubio A."/>
            <person name="Sanchez-Flores A."/>
            <person name="Brooks K.L."/>
            <person name="Tracey A."/>
            <person name="Bobes R.J."/>
            <person name="Fragoso G."/>
            <person name="Sciutto E."/>
            <person name="Aslett M."/>
            <person name="Beasley H."/>
            <person name="Bennett H.M."/>
            <person name="Cai J."/>
            <person name="Camicia F."/>
            <person name="Clark R."/>
            <person name="Cucher M."/>
            <person name="De Silva N."/>
            <person name="Day T.A."/>
            <person name="Deplazes P."/>
            <person name="Estrada K."/>
            <person name="Fernandez C."/>
            <person name="Holland P.W."/>
            <person name="Hou J."/>
            <person name="Hu S."/>
            <person name="Huckvale T."/>
            <person name="Hung S.S."/>
            <person name="Kamenetzky L."/>
            <person name="Keane J.A."/>
            <person name="Kiss F."/>
            <person name="Koziol U."/>
            <person name="Lambert O."/>
            <person name="Liu K."/>
            <person name="Luo X."/>
            <person name="Luo Y."/>
            <person name="Macchiaroli N."/>
            <person name="Nichol S."/>
            <person name="Paps J."/>
            <person name="Parkinson J."/>
            <person name="Pouchkina-Stantcheva N."/>
            <person name="Riddiford N."/>
            <person name="Rosenzvit M."/>
            <person name="Salinas G."/>
            <person name="Wasmuth J.D."/>
            <person name="Zamanian M."/>
            <person name="Zheng Y."/>
            <person name="Cai X."/>
            <person name="Soberon X."/>
            <person name="Olson P.D."/>
            <person name="Laclette J.P."/>
            <person name="Brehm K."/>
            <person name="Berriman M."/>
            <person name="Garciarrubio A."/>
            <person name="Bobes R.J."/>
            <person name="Fragoso G."/>
            <person name="Sanchez-Flores A."/>
            <person name="Estrada K."/>
            <person name="Cevallos M.A."/>
            <person name="Morett E."/>
            <person name="Gonzalez V."/>
            <person name="Portillo T."/>
            <person name="Ochoa-Leyva A."/>
            <person name="Jose M.V."/>
            <person name="Sciutto E."/>
            <person name="Landa A."/>
            <person name="Jimenez L."/>
            <person name="Valdes V."/>
            <person name="Carrero J.C."/>
            <person name="Larralde C."/>
            <person name="Morales-Montor J."/>
            <person name="Limon-Lason J."/>
            <person name="Soberon X."/>
            <person name="Laclette J.P."/>
        </authorList>
    </citation>
    <scope>NUCLEOTIDE SEQUENCE [LARGE SCALE GENOMIC DNA]</scope>
</reference>
<evidence type="ECO:0000313" key="1">
    <source>
        <dbReference type="EMBL" id="CUT99064.1"/>
    </source>
</evidence>